<dbReference type="InterPro" id="IPR001279">
    <property type="entry name" value="Metallo-B-lactamas"/>
</dbReference>
<dbReference type="Proteomes" id="UP000633509">
    <property type="component" value="Unassembled WGS sequence"/>
</dbReference>
<feature type="signal peptide" evidence="1">
    <location>
        <begin position="1"/>
        <end position="21"/>
    </location>
</feature>
<dbReference type="Gene3D" id="3.60.15.10">
    <property type="entry name" value="Ribonuclease Z/Hydroxyacylglutathione hydrolase-like"/>
    <property type="match status" value="1"/>
</dbReference>
<dbReference type="PANTHER" id="PTHR42951">
    <property type="entry name" value="METALLO-BETA-LACTAMASE DOMAIN-CONTAINING"/>
    <property type="match status" value="1"/>
</dbReference>
<feature type="chain" id="PRO_5045559365" evidence="1">
    <location>
        <begin position="22"/>
        <end position="303"/>
    </location>
</feature>
<gene>
    <name evidence="3" type="ORF">H4W80_000991</name>
</gene>
<accession>A0ABR9LR26</accession>
<dbReference type="EMBL" id="JADBEK010000001">
    <property type="protein sequence ID" value="MBE1582733.1"/>
    <property type="molecule type" value="Genomic_DNA"/>
</dbReference>
<dbReference type="InterPro" id="IPR036866">
    <property type="entry name" value="RibonucZ/Hydroxyglut_hydro"/>
</dbReference>
<keyword evidence="1" id="KW-0732">Signal</keyword>
<dbReference type="RefSeq" id="WP_192783963.1">
    <property type="nucleotide sequence ID" value="NZ_JADBEK010000001.1"/>
</dbReference>
<keyword evidence="4" id="KW-1185">Reference proteome</keyword>
<proteinExistence type="predicted"/>
<dbReference type="Pfam" id="PF00753">
    <property type="entry name" value="Lactamase_B"/>
    <property type="match status" value="1"/>
</dbReference>
<sequence>MTLGAGLAVLTLAPSATPANASERKGTSEKVKISVTVHKGGFATVNSYILSNGRSLTVIDVQRTKAEAQKLADQVRRLGLPLRQVLITHGHTDHFAGMPLFRDQFPQARILAANKNIRRDIKDYAVYMDGLGALDESLRPKSRSFPQGFDYEHDIKLLGGKKLHLQGGGSCEVETDYPATEAHYMTTVYCPSNNALFLSDLAYNKVHPWMGDDITLDRVAVWREELGNLRDRYRSLNPVVYPGHGDPGDLSMLNEQIGYFDNYLRIVRSAKNIDDATARITALYPDYKEADFFLHWSLINHMS</sequence>
<evidence type="ECO:0000313" key="3">
    <source>
        <dbReference type="EMBL" id="MBE1582733.1"/>
    </source>
</evidence>
<comment type="caution">
    <text evidence="3">The sequence shown here is derived from an EMBL/GenBank/DDBJ whole genome shotgun (WGS) entry which is preliminary data.</text>
</comment>
<organism evidence="3 4">
    <name type="scientific">Nonomuraea angiospora</name>
    <dbReference type="NCBI Taxonomy" id="46172"/>
    <lineage>
        <taxon>Bacteria</taxon>
        <taxon>Bacillati</taxon>
        <taxon>Actinomycetota</taxon>
        <taxon>Actinomycetes</taxon>
        <taxon>Streptosporangiales</taxon>
        <taxon>Streptosporangiaceae</taxon>
        <taxon>Nonomuraea</taxon>
    </lineage>
</organism>
<reference evidence="3 4" key="1">
    <citation type="submission" date="2020-10" db="EMBL/GenBank/DDBJ databases">
        <title>Sequencing the genomes of 1000 actinobacteria strains.</title>
        <authorList>
            <person name="Klenk H.-P."/>
        </authorList>
    </citation>
    <scope>NUCLEOTIDE SEQUENCE [LARGE SCALE GENOMIC DNA]</scope>
    <source>
        <strain evidence="3 4">DSM 43173</strain>
    </source>
</reference>
<evidence type="ECO:0000313" key="4">
    <source>
        <dbReference type="Proteomes" id="UP000633509"/>
    </source>
</evidence>
<dbReference type="PANTHER" id="PTHR42951:SF14">
    <property type="entry name" value="METALLO-BETA-LACTAMASE SUPERFAMILY PROTEIN"/>
    <property type="match status" value="1"/>
</dbReference>
<dbReference type="SUPFAM" id="SSF56281">
    <property type="entry name" value="Metallo-hydrolase/oxidoreductase"/>
    <property type="match status" value="1"/>
</dbReference>
<dbReference type="SMART" id="SM00849">
    <property type="entry name" value="Lactamase_B"/>
    <property type="match status" value="1"/>
</dbReference>
<name>A0ABR9LR26_9ACTN</name>
<evidence type="ECO:0000259" key="2">
    <source>
        <dbReference type="SMART" id="SM00849"/>
    </source>
</evidence>
<feature type="domain" description="Metallo-beta-lactamase" evidence="2">
    <location>
        <begin position="44"/>
        <end position="244"/>
    </location>
</feature>
<protein>
    <submittedName>
        <fullName evidence="3">Glyoxylase-like metal-dependent hydrolase (Beta-lactamase superfamily II)</fullName>
    </submittedName>
</protein>
<dbReference type="InterPro" id="IPR050855">
    <property type="entry name" value="NDM-1-like"/>
</dbReference>
<evidence type="ECO:0000256" key="1">
    <source>
        <dbReference type="SAM" id="SignalP"/>
    </source>
</evidence>